<keyword evidence="3" id="KW-1185">Reference proteome</keyword>
<feature type="compositionally biased region" description="Low complexity" evidence="1">
    <location>
        <begin position="1"/>
        <end position="13"/>
    </location>
</feature>
<dbReference type="EnsemblPlants" id="OPUNC10G00530.1">
    <property type="protein sequence ID" value="OPUNC10G00530.1"/>
    <property type="gene ID" value="OPUNC10G00530"/>
</dbReference>
<feature type="region of interest" description="Disordered" evidence="1">
    <location>
        <begin position="1"/>
        <end position="42"/>
    </location>
</feature>
<organism evidence="2">
    <name type="scientific">Oryza punctata</name>
    <name type="common">Red rice</name>
    <dbReference type="NCBI Taxonomy" id="4537"/>
    <lineage>
        <taxon>Eukaryota</taxon>
        <taxon>Viridiplantae</taxon>
        <taxon>Streptophyta</taxon>
        <taxon>Embryophyta</taxon>
        <taxon>Tracheophyta</taxon>
        <taxon>Spermatophyta</taxon>
        <taxon>Magnoliopsida</taxon>
        <taxon>Liliopsida</taxon>
        <taxon>Poales</taxon>
        <taxon>Poaceae</taxon>
        <taxon>BOP clade</taxon>
        <taxon>Oryzoideae</taxon>
        <taxon>Oryzeae</taxon>
        <taxon>Oryzinae</taxon>
        <taxon>Oryza</taxon>
    </lineage>
</organism>
<protein>
    <submittedName>
        <fullName evidence="2">Uncharacterized protein</fullName>
    </submittedName>
</protein>
<accession>A0A0E0M511</accession>
<dbReference type="HOGENOM" id="CLU_2964959_0_0_1"/>
<proteinExistence type="predicted"/>
<evidence type="ECO:0000313" key="3">
    <source>
        <dbReference type="Proteomes" id="UP000026962"/>
    </source>
</evidence>
<dbReference type="Proteomes" id="UP000026962">
    <property type="component" value="Chromosome 10"/>
</dbReference>
<feature type="compositionally biased region" description="Pro residues" evidence="1">
    <location>
        <begin position="14"/>
        <end position="23"/>
    </location>
</feature>
<dbReference type="Gramene" id="OPUNC10G00530.1">
    <property type="protein sequence ID" value="OPUNC10G00530.1"/>
    <property type="gene ID" value="OPUNC10G00530"/>
</dbReference>
<reference evidence="2" key="2">
    <citation type="submission" date="2018-05" db="EMBL/GenBank/DDBJ databases">
        <title>OpunRS2 (Oryza punctata Reference Sequence Version 2).</title>
        <authorList>
            <person name="Zhang J."/>
            <person name="Kudrna D."/>
            <person name="Lee S."/>
            <person name="Talag J."/>
            <person name="Welchert J."/>
            <person name="Wing R.A."/>
        </authorList>
    </citation>
    <scope>NUCLEOTIDE SEQUENCE [LARGE SCALE GENOMIC DNA]</scope>
</reference>
<evidence type="ECO:0000313" key="2">
    <source>
        <dbReference type="EnsemblPlants" id="OPUNC10G00530.1"/>
    </source>
</evidence>
<dbReference type="AlphaFoldDB" id="A0A0E0M511"/>
<name>A0A0E0M511_ORYPU</name>
<evidence type="ECO:0000256" key="1">
    <source>
        <dbReference type="SAM" id="MobiDB-lite"/>
    </source>
</evidence>
<reference evidence="2" key="1">
    <citation type="submission" date="2015-04" db="UniProtKB">
        <authorList>
            <consortium name="EnsemblPlants"/>
        </authorList>
    </citation>
    <scope>IDENTIFICATION</scope>
</reference>
<sequence length="59" mass="6089">MESLPVPFVAAPTSPTPPPPSPPNRRLSLTPAPLGFGRTGTLATRTGEPAFFTILVSSS</sequence>